<evidence type="ECO:0000256" key="3">
    <source>
        <dbReference type="ARBA" id="ARBA00022989"/>
    </source>
</evidence>
<feature type="transmembrane region" description="Helical" evidence="5">
    <location>
        <begin position="275"/>
        <end position="294"/>
    </location>
</feature>
<organism evidence="8 9">
    <name type="scientific">Ochrobactrum soli</name>
    <dbReference type="NCBI Taxonomy" id="2448455"/>
    <lineage>
        <taxon>Bacteria</taxon>
        <taxon>Pseudomonadati</taxon>
        <taxon>Pseudomonadota</taxon>
        <taxon>Alphaproteobacteria</taxon>
        <taxon>Hyphomicrobiales</taxon>
        <taxon>Brucellaceae</taxon>
        <taxon>Brucella/Ochrobactrum group</taxon>
        <taxon>Ochrobactrum</taxon>
    </lineage>
</organism>
<dbReference type="AlphaFoldDB" id="A0A2P9HNV4"/>
<sequence>MGENMSESEWHYVVDGKSVGPVTTDDIYEKFKNAVIGRDTLIWSDGMSDWQPIHEVEVFNSLTKKSSPPPIPGQPPAIPSIPEIKLDLKELNLRDSPESGSVNAPLIDSVDNHTILSTTSTIEPPIPWLRYFARILDISILATILISAAIIISAYVSMPIFVKIYSTDARVLTLISLPFVMILNAIIITIFGNSIGKKIFGIHVVNLRSNKPFTLVENIARELRVWVKGMALGLPFISFFTLIPECNRVSKGKPASYDEGIASVRPYSDSSLRRLFGIAITISVLALILYSNNIEKQNLAKLSMPHEWVNPKTQLSTTIPKGWESDTVKGQGSAGDLYMFTNMDTGIIALLAVETMDNTSLSTYANALEKSLSTNMRFDSDWAEYTIPKVWGRSALMREGDYPAELLLTRVGSSFWRVVYVDQVSKKRKVGNPELTRALFNSVGVK</sequence>
<evidence type="ECO:0000259" key="6">
    <source>
        <dbReference type="Pfam" id="PF06271"/>
    </source>
</evidence>
<keyword evidence="2 5" id="KW-0812">Transmembrane</keyword>
<dbReference type="InterPro" id="IPR010432">
    <property type="entry name" value="RDD"/>
</dbReference>
<dbReference type="Proteomes" id="UP000246073">
    <property type="component" value="Unassembled WGS sequence"/>
</dbReference>
<evidence type="ECO:0000256" key="1">
    <source>
        <dbReference type="ARBA" id="ARBA00004141"/>
    </source>
</evidence>
<dbReference type="Pfam" id="PF06271">
    <property type="entry name" value="RDD"/>
    <property type="match status" value="1"/>
</dbReference>
<evidence type="ECO:0000256" key="5">
    <source>
        <dbReference type="SAM" id="Phobius"/>
    </source>
</evidence>
<feature type="transmembrane region" description="Helical" evidence="5">
    <location>
        <begin position="171"/>
        <end position="191"/>
    </location>
</feature>
<reference evidence="9" key="1">
    <citation type="submission" date="2017-12" db="EMBL/GenBank/DDBJ databases">
        <authorList>
            <person name="Diaz M."/>
        </authorList>
    </citation>
    <scope>NUCLEOTIDE SEQUENCE [LARGE SCALE GENOMIC DNA]</scope>
    <source>
        <strain evidence="9">FI11154</strain>
    </source>
</reference>
<dbReference type="GO" id="GO:0016020">
    <property type="term" value="C:membrane"/>
    <property type="evidence" value="ECO:0007669"/>
    <property type="project" value="UniProtKB-SubCell"/>
</dbReference>
<protein>
    <recommendedName>
        <fullName evidence="10">RDD family protein</fullName>
    </recommendedName>
</protein>
<accession>A0A2P9HNV4</accession>
<dbReference type="EMBL" id="OOFM01000005">
    <property type="protein sequence ID" value="SPL65762.1"/>
    <property type="molecule type" value="Genomic_DNA"/>
</dbReference>
<feature type="domain" description="GYF" evidence="7">
    <location>
        <begin position="10"/>
        <end position="57"/>
    </location>
</feature>
<evidence type="ECO:0000259" key="7">
    <source>
        <dbReference type="Pfam" id="PF14237"/>
    </source>
</evidence>
<evidence type="ECO:0008006" key="10">
    <source>
        <dbReference type="Google" id="ProtNLM"/>
    </source>
</evidence>
<evidence type="ECO:0000256" key="2">
    <source>
        <dbReference type="ARBA" id="ARBA00022692"/>
    </source>
</evidence>
<name>A0A2P9HNV4_9HYPH</name>
<keyword evidence="3 5" id="KW-1133">Transmembrane helix</keyword>
<feature type="transmembrane region" description="Helical" evidence="5">
    <location>
        <begin position="225"/>
        <end position="243"/>
    </location>
</feature>
<proteinExistence type="predicted"/>
<feature type="domain" description="RDD" evidence="6">
    <location>
        <begin position="127"/>
        <end position="243"/>
    </location>
</feature>
<dbReference type="Pfam" id="PF14237">
    <property type="entry name" value="GYF_2"/>
    <property type="match status" value="1"/>
</dbReference>
<keyword evidence="4 5" id="KW-0472">Membrane</keyword>
<comment type="subcellular location">
    <subcellularLocation>
        <location evidence="1">Membrane</location>
        <topology evidence="1">Multi-pass membrane protein</topology>
    </subcellularLocation>
</comment>
<feature type="transmembrane region" description="Helical" evidence="5">
    <location>
        <begin position="140"/>
        <end position="165"/>
    </location>
</feature>
<evidence type="ECO:0000256" key="4">
    <source>
        <dbReference type="ARBA" id="ARBA00023136"/>
    </source>
</evidence>
<evidence type="ECO:0000313" key="8">
    <source>
        <dbReference type="EMBL" id="SPL65762.1"/>
    </source>
</evidence>
<dbReference type="InterPro" id="IPR025640">
    <property type="entry name" value="GYF_2"/>
</dbReference>
<gene>
    <name evidence="8" type="ORF">OHAE_1629</name>
</gene>
<evidence type="ECO:0000313" key="9">
    <source>
        <dbReference type="Proteomes" id="UP000246073"/>
    </source>
</evidence>